<feature type="compositionally biased region" description="Polar residues" evidence="2">
    <location>
        <begin position="284"/>
        <end position="296"/>
    </location>
</feature>
<dbReference type="AlphaFoldDB" id="A0A9P6CAM9"/>
<feature type="compositionally biased region" description="Low complexity" evidence="2">
    <location>
        <begin position="146"/>
        <end position="165"/>
    </location>
</feature>
<protein>
    <recommendedName>
        <fullName evidence="3">C2H2-type domain-containing protein</fullName>
    </recommendedName>
</protein>
<dbReference type="Proteomes" id="UP000807353">
    <property type="component" value="Unassembled WGS sequence"/>
</dbReference>
<dbReference type="SMART" id="SM00355">
    <property type="entry name" value="ZnF_C2H2"/>
    <property type="match status" value="2"/>
</dbReference>
<dbReference type="EMBL" id="MU150338">
    <property type="protein sequence ID" value="KAF9458512.1"/>
    <property type="molecule type" value="Genomic_DNA"/>
</dbReference>
<evidence type="ECO:0000259" key="3">
    <source>
        <dbReference type="PROSITE" id="PS50157"/>
    </source>
</evidence>
<evidence type="ECO:0000256" key="1">
    <source>
        <dbReference type="PROSITE-ProRule" id="PRU00042"/>
    </source>
</evidence>
<keyword evidence="1" id="KW-0862">Zinc</keyword>
<dbReference type="PROSITE" id="PS00028">
    <property type="entry name" value="ZINC_FINGER_C2H2_1"/>
    <property type="match status" value="2"/>
</dbReference>
<evidence type="ECO:0000313" key="4">
    <source>
        <dbReference type="EMBL" id="KAF9458512.1"/>
    </source>
</evidence>
<dbReference type="InterPro" id="IPR013087">
    <property type="entry name" value="Znf_C2H2_type"/>
</dbReference>
<keyword evidence="1" id="KW-0479">Metal-binding</keyword>
<dbReference type="SUPFAM" id="SSF57667">
    <property type="entry name" value="beta-beta-alpha zinc fingers"/>
    <property type="match status" value="1"/>
</dbReference>
<proteinExistence type="predicted"/>
<gene>
    <name evidence="4" type="ORF">BDZ94DRAFT_1313203</name>
</gene>
<accession>A0A9P6CAM9</accession>
<dbReference type="InterPro" id="IPR036236">
    <property type="entry name" value="Znf_C2H2_sf"/>
</dbReference>
<evidence type="ECO:0000313" key="5">
    <source>
        <dbReference type="Proteomes" id="UP000807353"/>
    </source>
</evidence>
<feature type="region of interest" description="Disordered" evidence="2">
    <location>
        <begin position="453"/>
        <end position="477"/>
    </location>
</feature>
<keyword evidence="5" id="KW-1185">Reference proteome</keyword>
<dbReference type="PROSITE" id="PS50157">
    <property type="entry name" value="ZINC_FINGER_C2H2_2"/>
    <property type="match status" value="1"/>
</dbReference>
<sequence>MTEVSVHMPYEPAGHPDQHVDLNDQYQKFFADVIQLHLFDENEFSEDLLGFDDGTIKPLPANLDRHRCSSTSATNSREDPSFLHNVERSLLMSNAPGHGFTFEFDTGCEIQPNYGLYPEALLQDSRHELSTLKPPNNGNYDSEMRTPALSTPSSTLSDTSSLPTETPLPPPIQSYSPILYDASIDNFSYTHFAGYNNLHYNSLYNSPFGGATVSPKDLLKGGWESSDLCYNYTLPGDHNYNSPSPSTLTVPLPQHAQPDPIDYSAPTRVSIPSTHFQDGTVTISQTSGHTQHPTIKSLTTRSRLRSNTRSPSIAAAKVHSDSASNLRMSIPLPSQPSHSTGIRRETTYSRLQGLITARPSLSPGKRCRIMIVSDEEEDDEDWVLSNIPERNLKKHRKSTARKSNHRFFCSWPGCRAGFTRLYDQARHEVKHTGGGKEECRVCGEELSRKDSLNRHMAKKHKDMDHIVESDQDLEDSD</sequence>
<name>A0A9P6CAM9_9AGAR</name>
<dbReference type="GO" id="GO:0008270">
    <property type="term" value="F:zinc ion binding"/>
    <property type="evidence" value="ECO:0007669"/>
    <property type="project" value="UniProtKB-KW"/>
</dbReference>
<organism evidence="4 5">
    <name type="scientific">Collybia nuda</name>
    <dbReference type="NCBI Taxonomy" id="64659"/>
    <lineage>
        <taxon>Eukaryota</taxon>
        <taxon>Fungi</taxon>
        <taxon>Dikarya</taxon>
        <taxon>Basidiomycota</taxon>
        <taxon>Agaricomycotina</taxon>
        <taxon>Agaricomycetes</taxon>
        <taxon>Agaricomycetidae</taxon>
        <taxon>Agaricales</taxon>
        <taxon>Tricholomatineae</taxon>
        <taxon>Clitocybaceae</taxon>
        <taxon>Collybia</taxon>
    </lineage>
</organism>
<feature type="domain" description="C2H2-type" evidence="3">
    <location>
        <begin position="437"/>
        <end position="465"/>
    </location>
</feature>
<reference evidence="4" key="1">
    <citation type="submission" date="2020-11" db="EMBL/GenBank/DDBJ databases">
        <authorList>
            <consortium name="DOE Joint Genome Institute"/>
            <person name="Ahrendt S."/>
            <person name="Riley R."/>
            <person name="Andreopoulos W."/>
            <person name="Labutti K."/>
            <person name="Pangilinan J."/>
            <person name="Ruiz-Duenas F.J."/>
            <person name="Barrasa J.M."/>
            <person name="Sanchez-Garcia M."/>
            <person name="Camarero S."/>
            <person name="Miyauchi S."/>
            <person name="Serrano A."/>
            <person name="Linde D."/>
            <person name="Babiker R."/>
            <person name="Drula E."/>
            <person name="Ayuso-Fernandez I."/>
            <person name="Pacheco R."/>
            <person name="Padilla G."/>
            <person name="Ferreira P."/>
            <person name="Barriuso J."/>
            <person name="Kellner H."/>
            <person name="Castanera R."/>
            <person name="Alfaro M."/>
            <person name="Ramirez L."/>
            <person name="Pisabarro A.G."/>
            <person name="Kuo A."/>
            <person name="Tritt A."/>
            <person name="Lipzen A."/>
            <person name="He G."/>
            <person name="Yan M."/>
            <person name="Ng V."/>
            <person name="Cullen D."/>
            <person name="Martin F."/>
            <person name="Rosso M.-N."/>
            <person name="Henrissat B."/>
            <person name="Hibbett D."/>
            <person name="Martinez A.T."/>
            <person name="Grigoriev I.V."/>
        </authorList>
    </citation>
    <scope>NUCLEOTIDE SEQUENCE</scope>
    <source>
        <strain evidence="4">CBS 247.69</strain>
    </source>
</reference>
<dbReference type="OrthoDB" id="2647604at2759"/>
<feature type="region of interest" description="Disordered" evidence="2">
    <location>
        <begin position="129"/>
        <end position="170"/>
    </location>
</feature>
<dbReference type="Gene3D" id="3.30.160.60">
    <property type="entry name" value="Classic Zinc Finger"/>
    <property type="match status" value="2"/>
</dbReference>
<feature type="compositionally biased region" description="Low complexity" evidence="2">
    <location>
        <begin position="297"/>
        <end position="310"/>
    </location>
</feature>
<keyword evidence="1" id="KW-0863">Zinc-finger</keyword>
<feature type="region of interest" description="Disordered" evidence="2">
    <location>
        <begin position="284"/>
        <end position="341"/>
    </location>
</feature>
<comment type="caution">
    <text evidence="4">The sequence shown here is derived from an EMBL/GenBank/DDBJ whole genome shotgun (WGS) entry which is preliminary data.</text>
</comment>
<evidence type="ECO:0000256" key="2">
    <source>
        <dbReference type="SAM" id="MobiDB-lite"/>
    </source>
</evidence>